<proteinExistence type="predicted"/>
<gene>
    <name evidence="1" type="ORF">Ga0061061_1305</name>
</gene>
<name>A0ABP2AE66_9HYPH</name>
<comment type="caution">
    <text evidence="1">The sequence shown here is derived from an EMBL/GenBank/DDBJ whole genome shotgun (WGS) entry which is preliminary data.</text>
</comment>
<reference evidence="1 2" key="1">
    <citation type="submission" date="2015-08" db="EMBL/GenBank/DDBJ databases">
        <authorList>
            <person name="Varghese N."/>
        </authorList>
    </citation>
    <scope>NUCLEOTIDE SEQUENCE [LARGE SCALE GENOMIC DNA]</scope>
    <source>
        <strain evidence="1 2">DSM 18167</strain>
    </source>
</reference>
<protein>
    <recommendedName>
        <fullName evidence="3">Mu-like prophage DNA circulation protein</fullName>
    </recommendedName>
</protein>
<dbReference type="Proteomes" id="UP000182178">
    <property type="component" value="Unassembled WGS sequence"/>
</dbReference>
<evidence type="ECO:0008006" key="3">
    <source>
        <dbReference type="Google" id="ProtNLM"/>
    </source>
</evidence>
<dbReference type="EMBL" id="CYHC01000030">
    <property type="protein sequence ID" value="CUA91255.1"/>
    <property type="molecule type" value="Genomic_DNA"/>
</dbReference>
<organism evidence="1 2">
    <name type="scientific">Chelatococcus sambhunathii</name>
    <dbReference type="NCBI Taxonomy" id="363953"/>
    <lineage>
        <taxon>Bacteria</taxon>
        <taxon>Pseudomonadati</taxon>
        <taxon>Pseudomonadota</taxon>
        <taxon>Alphaproteobacteria</taxon>
        <taxon>Hyphomicrobiales</taxon>
        <taxon>Chelatococcaceae</taxon>
        <taxon>Chelatococcus</taxon>
    </lineage>
</organism>
<sequence length="152" mass="16518">ADYAVPVEMPATGTTAEAAANKAEALRVVRLAALATYIEAIVRASYPSRREAVTARADVVERCDFELERSTGARLNDVVGAITDMRGNAADYLSRLMVDLAPIVTVSANVPLPSLWWAYRLYGDPTRAGELVARNHVVHPSFMPREFEALAS</sequence>
<evidence type="ECO:0000313" key="2">
    <source>
        <dbReference type="Proteomes" id="UP000182178"/>
    </source>
</evidence>
<dbReference type="RefSeq" id="WP_210166029.1">
    <property type="nucleotide sequence ID" value="NZ_CYHC01000030.1"/>
</dbReference>
<accession>A0ABP2AE66</accession>
<feature type="non-terminal residue" evidence="1">
    <location>
        <position position="1"/>
    </location>
</feature>
<evidence type="ECO:0000313" key="1">
    <source>
        <dbReference type="EMBL" id="CUA91255.1"/>
    </source>
</evidence>
<keyword evidence="2" id="KW-1185">Reference proteome</keyword>